<dbReference type="Proteomes" id="UP000314294">
    <property type="component" value="Unassembled WGS sequence"/>
</dbReference>
<dbReference type="EMBL" id="SRLO01000960">
    <property type="protein sequence ID" value="TNN43537.1"/>
    <property type="molecule type" value="Genomic_DNA"/>
</dbReference>
<feature type="compositionally biased region" description="Basic and acidic residues" evidence="1">
    <location>
        <begin position="108"/>
        <end position="123"/>
    </location>
</feature>
<gene>
    <name evidence="2" type="ORF">EYF80_046291</name>
</gene>
<evidence type="ECO:0000313" key="3">
    <source>
        <dbReference type="Proteomes" id="UP000314294"/>
    </source>
</evidence>
<name>A0A4Z2FQM0_9TELE</name>
<organism evidence="2 3">
    <name type="scientific">Liparis tanakae</name>
    <name type="common">Tanaka's snailfish</name>
    <dbReference type="NCBI Taxonomy" id="230148"/>
    <lineage>
        <taxon>Eukaryota</taxon>
        <taxon>Metazoa</taxon>
        <taxon>Chordata</taxon>
        <taxon>Craniata</taxon>
        <taxon>Vertebrata</taxon>
        <taxon>Euteleostomi</taxon>
        <taxon>Actinopterygii</taxon>
        <taxon>Neopterygii</taxon>
        <taxon>Teleostei</taxon>
        <taxon>Neoteleostei</taxon>
        <taxon>Acanthomorphata</taxon>
        <taxon>Eupercaria</taxon>
        <taxon>Perciformes</taxon>
        <taxon>Cottioidei</taxon>
        <taxon>Cottales</taxon>
        <taxon>Liparidae</taxon>
        <taxon>Liparis</taxon>
    </lineage>
</organism>
<evidence type="ECO:0000256" key="1">
    <source>
        <dbReference type="SAM" id="MobiDB-lite"/>
    </source>
</evidence>
<comment type="caution">
    <text evidence="2">The sequence shown here is derived from an EMBL/GenBank/DDBJ whole genome shotgun (WGS) entry which is preliminary data.</text>
</comment>
<proteinExistence type="predicted"/>
<reference evidence="2 3" key="1">
    <citation type="submission" date="2019-03" db="EMBL/GenBank/DDBJ databases">
        <title>First draft genome of Liparis tanakae, snailfish: a comprehensive survey of snailfish specific genes.</title>
        <authorList>
            <person name="Kim W."/>
            <person name="Song I."/>
            <person name="Jeong J.-H."/>
            <person name="Kim D."/>
            <person name="Kim S."/>
            <person name="Ryu S."/>
            <person name="Song J.Y."/>
            <person name="Lee S.K."/>
        </authorList>
    </citation>
    <scope>NUCLEOTIDE SEQUENCE [LARGE SCALE GENOMIC DNA]</scope>
    <source>
        <tissue evidence="2">Muscle</tissue>
    </source>
</reference>
<sequence>MSPPTTSMSTSSDNAELSDISVPKVILGDAASLLPLSQMSSSIVRKVTTTIHLHCLHVSPGHTPGMGSCNLLRFVFVRRKASRDEDVEREFMGPERPSSCSVCSAQEPGRRAGRDIRLPEQYT</sequence>
<dbReference type="AlphaFoldDB" id="A0A4Z2FQM0"/>
<accession>A0A4Z2FQM0</accession>
<feature type="region of interest" description="Disordered" evidence="1">
    <location>
        <begin position="87"/>
        <end position="123"/>
    </location>
</feature>
<protein>
    <submittedName>
        <fullName evidence="2">Uncharacterized protein</fullName>
    </submittedName>
</protein>
<evidence type="ECO:0000313" key="2">
    <source>
        <dbReference type="EMBL" id="TNN43537.1"/>
    </source>
</evidence>
<keyword evidence="3" id="KW-1185">Reference proteome</keyword>